<keyword evidence="3" id="KW-1003">Cell membrane</keyword>
<proteinExistence type="inferred from homology"/>
<evidence type="ECO:0000256" key="3">
    <source>
        <dbReference type="ARBA" id="ARBA00022475"/>
    </source>
</evidence>
<evidence type="ECO:0000256" key="6">
    <source>
        <dbReference type="ARBA" id="ARBA00022989"/>
    </source>
</evidence>
<evidence type="ECO:0000256" key="5">
    <source>
        <dbReference type="ARBA" id="ARBA00022692"/>
    </source>
</evidence>
<sequence length="284" mass="31651">MSVAQGAQHLTLKHIVKWLRLRWWTQALFVTMLALVMFGPVTNLLIWTVTERWYFPHALPVSWGFKYWHYVFNPVNGAFAALLTSIGIACAAVVVTTLVAIPVGYALARRHLPCRMFIMLLFLLPQAFPELPIYINIARIFYQLGLNGTYLGVILVHTVHGLVFSVWIIVAAFSQCDPLTERAASNLGASNMKVFFTITMPQAMGGIIASSIFVFLESLDEFTGSFFVGAPDVTTLPLLLYNASMEGNYQVASISALILLVPSVLFMLVVERFMRPEMVAKIGQ</sequence>
<feature type="domain" description="ABC transmembrane type-1" evidence="9">
    <location>
        <begin position="82"/>
        <end position="270"/>
    </location>
</feature>
<feature type="transmembrane region" description="Helical" evidence="8">
    <location>
        <begin position="249"/>
        <end position="270"/>
    </location>
</feature>
<dbReference type="GO" id="GO:0005886">
    <property type="term" value="C:plasma membrane"/>
    <property type="evidence" value="ECO:0007669"/>
    <property type="project" value="UniProtKB-SubCell"/>
</dbReference>
<dbReference type="AlphaFoldDB" id="A0A4R1JLW1"/>
<evidence type="ECO:0000313" key="10">
    <source>
        <dbReference type="EMBL" id="TCK52052.1"/>
    </source>
</evidence>
<keyword evidence="7 8" id="KW-0472">Membrane</keyword>
<keyword evidence="4" id="KW-0997">Cell inner membrane</keyword>
<evidence type="ECO:0000313" key="11">
    <source>
        <dbReference type="Proteomes" id="UP000295565"/>
    </source>
</evidence>
<dbReference type="PANTHER" id="PTHR43357:SF4">
    <property type="entry name" value="INNER MEMBRANE ABC TRANSPORTER PERMEASE PROTEIN YDCV"/>
    <property type="match status" value="1"/>
</dbReference>
<organism evidence="10 11">
    <name type="scientific">Celerinatantimonas diazotrophica</name>
    <dbReference type="NCBI Taxonomy" id="412034"/>
    <lineage>
        <taxon>Bacteria</taxon>
        <taxon>Pseudomonadati</taxon>
        <taxon>Pseudomonadota</taxon>
        <taxon>Gammaproteobacteria</taxon>
        <taxon>Celerinatantimonadaceae</taxon>
        <taxon>Celerinatantimonas</taxon>
    </lineage>
</organism>
<feature type="transmembrane region" description="Helical" evidence="8">
    <location>
        <begin position="27"/>
        <end position="49"/>
    </location>
</feature>
<dbReference type="GO" id="GO:0055085">
    <property type="term" value="P:transmembrane transport"/>
    <property type="evidence" value="ECO:0007669"/>
    <property type="project" value="InterPro"/>
</dbReference>
<evidence type="ECO:0000256" key="8">
    <source>
        <dbReference type="RuleBase" id="RU363032"/>
    </source>
</evidence>
<keyword evidence="6 8" id="KW-1133">Transmembrane helix</keyword>
<dbReference type="Pfam" id="PF00528">
    <property type="entry name" value="BPD_transp_1"/>
    <property type="match status" value="1"/>
</dbReference>
<dbReference type="OrthoDB" id="9815533at2"/>
<evidence type="ECO:0000256" key="1">
    <source>
        <dbReference type="ARBA" id="ARBA00004429"/>
    </source>
</evidence>
<keyword evidence="5 8" id="KW-0812">Transmembrane</keyword>
<name>A0A4R1JLW1_9GAMM</name>
<keyword evidence="2 8" id="KW-0813">Transport</keyword>
<feature type="transmembrane region" description="Helical" evidence="8">
    <location>
        <begin position="78"/>
        <end position="105"/>
    </location>
</feature>
<dbReference type="Gene3D" id="1.10.3720.10">
    <property type="entry name" value="MetI-like"/>
    <property type="match status" value="1"/>
</dbReference>
<keyword evidence="11" id="KW-1185">Reference proteome</keyword>
<feature type="transmembrane region" description="Helical" evidence="8">
    <location>
        <begin position="149"/>
        <end position="173"/>
    </location>
</feature>
<gene>
    <name evidence="10" type="ORF">EV690_2152</name>
</gene>
<feature type="transmembrane region" description="Helical" evidence="8">
    <location>
        <begin position="194"/>
        <end position="216"/>
    </location>
</feature>
<evidence type="ECO:0000259" key="9">
    <source>
        <dbReference type="PROSITE" id="PS50928"/>
    </source>
</evidence>
<evidence type="ECO:0000256" key="2">
    <source>
        <dbReference type="ARBA" id="ARBA00022448"/>
    </source>
</evidence>
<evidence type="ECO:0000256" key="4">
    <source>
        <dbReference type="ARBA" id="ARBA00022519"/>
    </source>
</evidence>
<feature type="transmembrane region" description="Helical" evidence="8">
    <location>
        <begin position="117"/>
        <end position="137"/>
    </location>
</feature>
<dbReference type="SUPFAM" id="SSF161098">
    <property type="entry name" value="MetI-like"/>
    <property type="match status" value="1"/>
</dbReference>
<dbReference type="CDD" id="cd06261">
    <property type="entry name" value="TM_PBP2"/>
    <property type="match status" value="1"/>
</dbReference>
<comment type="caution">
    <text evidence="10">The sequence shown here is derived from an EMBL/GenBank/DDBJ whole genome shotgun (WGS) entry which is preliminary data.</text>
</comment>
<dbReference type="InterPro" id="IPR000515">
    <property type="entry name" value="MetI-like"/>
</dbReference>
<dbReference type="InterPro" id="IPR035906">
    <property type="entry name" value="MetI-like_sf"/>
</dbReference>
<comment type="similarity">
    <text evidence="8">Belongs to the binding-protein-dependent transport system permease family.</text>
</comment>
<dbReference type="EMBL" id="SMGD01000013">
    <property type="protein sequence ID" value="TCK52052.1"/>
    <property type="molecule type" value="Genomic_DNA"/>
</dbReference>
<dbReference type="Proteomes" id="UP000295565">
    <property type="component" value="Unassembled WGS sequence"/>
</dbReference>
<reference evidence="10 11" key="1">
    <citation type="submission" date="2019-03" db="EMBL/GenBank/DDBJ databases">
        <title>Genomic Encyclopedia of Type Strains, Phase IV (KMG-IV): sequencing the most valuable type-strain genomes for metagenomic binning, comparative biology and taxonomic classification.</title>
        <authorList>
            <person name="Goeker M."/>
        </authorList>
    </citation>
    <scope>NUCLEOTIDE SEQUENCE [LARGE SCALE GENOMIC DNA]</scope>
    <source>
        <strain evidence="10 11">DSM 18577</strain>
    </source>
</reference>
<dbReference type="PROSITE" id="PS50928">
    <property type="entry name" value="ABC_TM1"/>
    <property type="match status" value="1"/>
</dbReference>
<evidence type="ECO:0000256" key="7">
    <source>
        <dbReference type="ARBA" id="ARBA00023136"/>
    </source>
</evidence>
<accession>A0A4R1JLW1</accession>
<dbReference type="PANTHER" id="PTHR43357">
    <property type="entry name" value="INNER MEMBRANE ABC TRANSPORTER PERMEASE PROTEIN YDCV"/>
    <property type="match status" value="1"/>
</dbReference>
<protein>
    <submittedName>
        <fullName evidence="10">ABC-type spermidine/putrescine transport system permease subunit II</fullName>
    </submittedName>
</protein>
<comment type="subcellular location">
    <subcellularLocation>
        <location evidence="1">Cell inner membrane</location>
        <topology evidence="1">Multi-pass membrane protein</topology>
    </subcellularLocation>
    <subcellularLocation>
        <location evidence="8">Cell membrane</location>
        <topology evidence="8">Multi-pass membrane protein</topology>
    </subcellularLocation>
</comment>